<feature type="domain" description="DUF5580" evidence="3">
    <location>
        <begin position="513"/>
        <end position="587"/>
    </location>
</feature>
<evidence type="ECO:0000313" key="4">
    <source>
        <dbReference type="EMBL" id="CAF3829781.1"/>
    </source>
</evidence>
<accession>A0A819DKV7</accession>
<evidence type="ECO:0008006" key="6">
    <source>
        <dbReference type="Google" id="ProtNLM"/>
    </source>
</evidence>
<proteinExistence type="predicted"/>
<evidence type="ECO:0000313" key="5">
    <source>
        <dbReference type="Proteomes" id="UP000663836"/>
    </source>
</evidence>
<dbReference type="Proteomes" id="UP000663836">
    <property type="component" value="Unassembled WGS sequence"/>
</dbReference>
<reference evidence="4" key="1">
    <citation type="submission" date="2021-02" db="EMBL/GenBank/DDBJ databases">
        <authorList>
            <person name="Nowell W R."/>
        </authorList>
    </citation>
    <scope>NUCLEOTIDE SEQUENCE</scope>
</reference>
<name>A0A819DKV7_9BILA</name>
<dbReference type="AlphaFoldDB" id="A0A819DKV7"/>
<dbReference type="SUPFAM" id="SSF47473">
    <property type="entry name" value="EF-hand"/>
    <property type="match status" value="1"/>
</dbReference>
<organism evidence="4 5">
    <name type="scientific">Rotaria sordida</name>
    <dbReference type="NCBI Taxonomy" id="392033"/>
    <lineage>
        <taxon>Eukaryota</taxon>
        <taxon>Metazoa</taxon>
        <taxon>Spiralia</taxon>
        <taxon>Gnathifera</taxon>
        <taxon>Rotifera</taxon>
        <taxon>Eurotatoria</taxon>
        <taxon>Bdelloidea</taxon>
        <taxon>Philodinida</taxon>
        <taxon>Philodinidae</taxon>
        <taxon>Rotaria</taxon>
    </lineage>
</organism>
<feature type="domain" description="DUF5580" evidence="2">
    <location>
        <begin position="370"/>
        <end position="455"/>
    </location>
</feature>
<evidence type="ECO:0000259" key="3">
    <source>
        <dbReference type="Pfam" id="PF20743"/>
    </source>
</evidence>
<dbReference type="PANTHER" id="PTHR34830">
    <property type="entry name" value="SIMILAR TO HYPOTHETICAL PROTEIN MGC34837"/>
    <property type="match status" value="1"/>
</dbReference>
<feature type="region of interest" description="Disordered" evidence="1">
    <location>
        <begin position="145"/>
        <end position="172"/>
    </location>
</feature>
<dbReference type="InterPro" id="IPR049247">
    <property type="entry name" value="DUF5580_C"/>
</dbReference>
<dbReference type="Pfam" id="PF20743">
    <property type="entry name" value="DUF5580_C"/>
    <property type="match status" value="1"/>
</dbReference>
<protein>
    <recommendedName>
        <fullName evidence="6">EF-hand domain-containing protein</fullName>
    </recommendedName>
</protein>
<dbReference type="Pfam" id="PF20742">
    <property type="entry name" value="DUF5580_M"/>
    <property type="match status" value="1"/>
</dbReference>
<evidence type="ECO:0000256" key="1">
    <source>
        <dbReference type="SAM" id="MobiDB-lite"/>
    </source>
</evidence>
<comment type="caution">
    <text evidence="4">The sequence shown here is derived from an EMBL/GenBank/DDBJ whole genome shotgun (WGS) entry which is preliminary data.</text>
</comment>
<dbReference type="EMBL" id="CAJOBD010001765">
    <property type="protein sequence ID" value="CAF3829781.1"/>
    <property type="molecule type" value="Genomic_DNA"/>
</dbReference>
<dbReference type="InterPro" id="IPR049246">
    <property type="entry name" value="DUF5580_M"/>
</dbReference>
<dbReference type="InterPro" id="IPR011992">
    <property type="entry name" value="EF-hand-dom_pair"/>
</dbReference>
<evidence type="ECO:0000259" key="2">
    <source>
        <dbReference type="Pfam" id="PF20742"/>
    </source>
</evidence>
<gene>
    <name evidence="4" type="ORF">JBS370_LOCUS16981</name>
</gene>
<dbReference type="InterPro" id="IPR040774">
    <property type="entry name" value="DUF5580"/>
</dbReference>
<dbReference type="PANTHER" id="PTHR34830:SF1">
    <property type="entry name" value="GENE 12695-RELATED"/>
    <property type="match status" value="1"/>
</dbReference>
<sequence>MNNPYIPLIDHHGIFSKKRMHLQPMLPIPVTYESAAIPKFAPFGTEYTPDHKIRIIGGRYIAVPDSTTELLIKNTDPDLAPTKAIQNVHAHDYAQWPQPSKQRFDTTYRSEYINRIRHPDEIARPIRNTKSSLNQYAILPPILSATTTTTNNSSNNAESARSTRTDVQQQQQQQQQIIKDQEVPINEIKSKDIQPLNFHNITQNSYNYQQQSMMNNIDTYLPEEPILLTDYEEQRLSEQIYNQLRSATVVDRLKLFYQELIAYDPNLTSYVHYSVIQSLVHQLGLNLQDDTLRFAMCKFISPDRARGYVQYEDMIRYFSRCLASIYPNQYGRHSTLSRQYQTGMRFGSSVVNDDDDNESFDPDERQVRILLKQNLKYFDINGAIDFDKLYREFKNTDRNQTGILNRQQIEEVIYKVRIPLQRSLIFQILEKHCRAYLRLYRWEAFFQYLKEQLLDIREVQDRSSPIYTQRTPTRSQWLDLIRREYTENGRVRIIERFSTHNEGPRLESNNPSAWFARFLRLANAMYSHRASTNREHDFLLPREEARRLFRAYNQVWDLKIDEDKLQRVLDICGRGGNTAIDDALKLLAK</sequence>